<comment type="caution">
    <text evidence="1">The sequence shown here is derived from an EMBL/GenBank/DDBJ whole genome shotgun (WGS) entry which is preliminary data.</text>
</comment>
<keyword evidence="3" id="KW-1185">Reference proteome</keyword>
<organism evidence="1">
    <name type="scientific">Cladocopium goreaui</name>
    <dbReference type="NCBI Taxonomy" id="2562237"/>
    <lineage>
        <taxon>Eukaryota</taxon>
        <taxon>Sar</taxon>
        <taxon>Alveolata</taxon>
        <taxon>Dinophyceae</taxon>
        <taxon>Suessiales</taxon>
        <taxon>Symbiodiniaceae</taxon>
        <taxon>Cladocopium</taxon>
    </lineage>
</organism>
<evidence type="ECO:0000313" key="3">
    <source>
        <dbReference type="Proteomes" id="UP001152797"/>
    </source>
</evidence>
<proteinExistence type="predicted"/>
<reference evidence="2 3" key="2">
    <citation type="submission" date="2024-05" db="EMBL/GenBank/DDBJ databases">
        <authorList>
            <person name="Chen Y."/>
            <person name="Shah S."/>
            <person name="Dougan E. K."/>
            <person name="Thang M."/>
            <person name="Chan C."/>
        </authorList>
    </citation>
    <scope>NUCLEOTIDE SEQUENCE [LARGE SCALE GENOMIC DNA]</scope>
</reference>
<dbReference type="EMBL" id="CAMXCT020000639">
    <property type="protein sequence ID" value="CAL1134887.1"/>
    <property type="molecule type" value="Genomic_DNA"/>
</dbReference>
<dbReference type="EMBL" id="CAMXCT030000639">
    <property type="protein sequence ID" value="CAL4768824.1"/>
    <property type="molecule type" value="Genomic_DNA"/>
</dbReference>
<dbReference type="AlphaFoldDB" id="A0A9P1BXG6"/>
<accession>A0A9P1BXG6</accession>
<protein>
    <submittedName>
        <fullName evidence="2">DUF1152 domain-containing protein</fullName>
    </submittedName>
</protein>
<gene>
    <name evidence="1" type="ORF">C1SCF055_LOCUS9293</name>
</gene>
<dbReference type="Proteomes" id="UP001152797">
    <property type="component" value="Unassembled WGS sequence"/>
</dbReference>
<name>A0A9P1BXG6_9DINO</name>
<sequence length="201" mass="21362">MDFPAKLSVGWKGQPAAHQEHPEVPIYTLSHHATIQETLGRTLGPYTEGYQAALQMELGQGGSVWRSIASALGLLDAKAPATALADVLVLCDGGCDVLLTGLETGLATPVEDMAHLKAVLPLDIPEKYITALGANVDCGHGVVQAELDRRLEVLYNSGSMIFRQPIKLEHAAGAYFAELVLRCSPVSSIVQSLVLAAMQGY</sequence>
<dbReference type="OrthoDB" id="10259699at2759"/>
<reference evidence="1" key="1">
    <citation type="submission" date="2022-10" db="EMBL/GenBank/DDBJ databases">
        <authorList>
            <person name="Chen Y."/>
            <person name="Dougan E. K."/>
            <person name="Chan C."/>
            <person name="Rhodes N."/>
            <person name="Thang M."/>
        </authorList>
    </citation>
    <scope>NUCLEOTIDE SEQUENCE</scope>
</reference>
<dbReference type="EMBL" id="CAMXCT010000639">
    <property type="protein sequence ID" value="CAI3981512.1"/>
    <property type="molecule type" value="Genomic_DNA"/>
</dbReference>
<evidence type="ECO:0000313" key="2">
    <source>
        <dbReference type="EMBL" id="CAL4768824.1"/>
    </source>
</evidence>
<evidence type="ECO:0000313" key="1">
    <source>
        <dbReference type="EMBL" id="CAI3981512.1"/>
    </source>
</evidence>